<dbReference type="PROSITE" id="PS00616">
    <property type="entry name" value="HIS_ACID_PHOSPHAT_1"/>
    <property type="match status" value="1"/>
</dbReference>
<gene>
    <name evidence="4" type="ORF">DASB73_025310</name>
</gene>
<evidence type="ECO:0008006" key="6">
    <source>
        <dbReference type="Google" id="ProtNLM"/>
    </source>
</evidence>
<evidence type="ECO:0000313" key="4">
    <source>
        <dbReference type="EMBL" id="GMM51568.1"/>
    </source>
</evidence>
<dbReference type="InterPro" id="IPR000560">
    <property type="entry name" value="His_Pase_clade-2"/>
</dbReference>
<name>A0AAV5RLF9_STABA</name>
<dbReference type="CDD" id="cd07061">
    <property type="entry name" value="HP_HAP_like"/>
    <property type="match status" value="1"/>
</dbReference>
<dbReference type="AlphaFoldDB" id="A0AAV5RLF9"/>
<feature type="chain" id="PRO_5043585345" description="Acid phosphatase" evidence="3">
    <location>
        <begin position="18"/>
        <end position="543"/>
    </location>
</feature>
<feature type="signal peptide" evidence="3">
    <location>
        <begin position="1"/>
        <end position="17"/>
    </location>
</feature>
<dbReference type="PROSITE" id="PS00778">
    <property type="entry name" value="HIS_ACID_PHOSPHAT_2"/>
    <property type="match status" value="1"/>
</dbReference>
<proteinExistence type="inferred from homology"/>
<reference evidence="4 5" key="1">
    <citation type="journal article" date="2023" name="Elife">
        <title>Identification of key yeast species and microbe-microbe interactions impacting larval growth of Drosophila in the wild.</title>
        <authorList>
            <person name="Mure A."/>
            <person name="Sugiura Y."/>
            <person name="Maeda R."/>
            <person name="Honda K."/>
            <person name="Sakurai N."/>
            <person name="Takahashi Y."/>
            <person name="Watada M."/>
            <person name="Katoh T."/>
            <person name="Gotoh A."/>
            <person name="Gotoh Y."/>
            <person name="Taniguchi I."/>
            <person name="Nakamura K."/>
            <person name="Hayashi T."/>
            <person name="Katayama T."/>
            <person name="Uemura T."/>
            <person name="Hattori Y."/>
        </authorList>
    </citation>
    <scope>NUCLEOTIDE SEQUENCE [LARGE SCALE GENOMIC DNA]</scope>
    <source>
        <strain evidence="4 5">SB-73</strain>
    </source>
</reference>
<dbReference type="GO" id="GO:0003993">
    <property type="term" value="F:acid phosphatase activity"/>
    <property type="evidence" value="ECO:0007669"/>
    <property type="project" value="TreeGrafter"/>
</dbReference>
<evidence type="ECO:0000256" key="3">
    <source>
        <dbReference type="SAM" id="SignalP"/>
    </source>
</evidence>
<dbReference type="InterPro" id="IPR033379">
    <property type="entry name" value="Acid_Pase_AS"/>
</dbReference>
<keyword evidence="2" id="KW-0378">Hydrolase</keyword>
<dbReference type="PANTHER" id="PTHR20963">
    <property type="entry name" value="MULTIPLE INOSITOL POLYPHOSPHATE PHOSPHATASE-RELATED"/>
    <property type="match status" value="1"/>
</dbReference>
<comment type="caution">
    <text evidence="4">The sequence shown here is derived from an EMBL/GenBank/DDBJ whole genome shotgun (WGS) entry which is preliminary data.</text>
</comment>
<keyword evidence="3" id="KW-0732">Signal</keyword>
<organism evidence="4 5">
    <name type="scientific">Starmerella bacillaris</name>
    <name type="common">Yeast</name>
    <name type="synonym">Candida zemplinina</name>
    <dbReference type="NCBI Taxonomy" id="1247836"/>
    <lineage>
        <taxon>Eukaryota</taxon>
        <taxon>Fungi</taxon>
        <taxon>Dikarya</taxon>
        <taxon>Ascomycota</taxon>
        <taxon>Saccharomycotina</taxon>
        <taxon>Dipodascomycetes</taxon>
        <taxon>Dipodascales</taxon>
        <taxon>Trichomonascaceae</taxon>
        <taxon>Starmerella</taxon>
    </lineage>
</organism>
<dbReference type="PANTHER" id="PTHR20963:SF18">
    <property type="entry name" value="ACID PHOSPHATASE PHO11-RELATED"/>
    <property type="match status" value="1"/>
</dbReference>
<dbReference type="Gene3D" id="3.40.50.1240">
    <property type="entry name" value="Phosphoglycerate mutase-like"/>
    <property type="match status" value="1"/>
</dbReference>
<keyword evidence="5" id="KW-1185">Reference proteome</keyword>
<dbReference type="InterPro" id="IPR029033">
    <property type="entry name" value="His_PPase_superfam"/>
</dbReference>
<evidence type="ECO:0000313" key="5">
    <source>
        <dbReference type="Proteomes" id="UP001362899"/>
    </source>
</evidence>
<dbReference type="SUPFAM" id="SSF53254">
    <property type="entry name" value="Phosphoglycerate mutase-like"/>
    <property type="match status" value="1"/>
</dbReference>
<dbReference type="Proteomes" id="UP001362899">
    <property type="component" value="Unassembled WGS sequence"/>
</dbReference>
<evidence type="ECO:0000256" key="2">
    <source>
        <dbReference type="ARBA" id="ARBA00022801"/>
    </source>
</evidence>
<protein>
    <recommendedName>
        <fullName evidence="6">Acid phosphatase</fullName>
    </recommendedName>
</protein>
<dbReference type="Pfam" id="PF00328">
    <property type="entry name" value="His_Phos_2"/>
    <property type="match status" value="1"/>
</dbReference>
<dbReference type="EMBL" id="BTGC01000008">
    <property type="protein sequence ID" value="GMM51568.1"/>
    <property type="molecule type" value="Genomic_DNA"/>
</dbReference>
<dbReference type="GO" id="GO:0009277">
    <property type="term" value="C:fungal-type cell wall"/>
    <property type="evidence" value="ECO:0007669"/>
    <property type="project" value="TreeGrafter"/>
</dbReference>
<evidence type="ECO:0000256" key="1">
    <source>
        <dbReference type="ARBA" id="ARBA00005375"/>
    </source>
</evidence>
<comment type="similarity">
    <text evidence="1">Belongs to the histidine acid phosphatase family.</text>
</comment>
<sequence length="543" mass="60957">MFSLLSASSLLLSGADAANNFPFNSPQKPYKQTAEDGDNLLKHTGWQGPYSDRRGYGINRDPPATCRVDQVVQLTRHGERWPDHYDWVEQSGSLDKILKHKGSLNGSLNFANYYQPFATDDYGYLSEESLYGPYSGLLNAYNQGVEARRRYYNLYDGQSVLPIFASGYERIVDTARMFGQGFFNWNYTELAALNIVPEALYQGDNTLVPYCNNSTLSKTTCDYPTNSTEANSPWLYPAYNVAVERLNKENPGLNLTQNDIPHLLGMAAFELNVRGASPWVDVFTSEEWIAFEYAQTSYYYCFYGPGSTLGKTEGAVFLNATRTLLVNGPENGLPLYFNFAHDTDIIQLLAAMGVDEESSWNGNEVEFGHRYDVTDMTPQGAHIVFERLVCNEDIDDELWLDTEFNSRYPAGAFNVSQNLTAVYSSENSYSFNTTSGEIEYANSTNHTTGIENIYVRVVLNEAVVPLKGCADGPGYSCSLSDFNDYVNARLANIPAYNDICNITGAPTYLDFFWNYNTTTEFDVNHGLTDMEGLLTWNDKPRKS</sequence>
<accession>A0AAV5RLF9</accession>